<dbReference type="GO" id="GO:0046872">
    <property type="term" value="F:metal ion binding"/>
    <property type="evidence" value="ECO:0007669"/>
    <property type="project" value="UniProtKB-KW"/>
</dbReference>
<organism evidence="6 7">
    <name type="scientific">Magnetococcus marinus (strain ATCC BAA-1437 / JCM 17883 / MC-1)</name>
    <dbReference type="NCBI Taxonomy" id="156889"/>
    <lineage>
        <taxon>Bacteria</taxon>
        <taxon>Pseudomonadati</taxon>
        <taxon>Pseudomonadota</taxon>
        <taxon>Magnetococcia</taxon>
        <taxon>Magnetococcales</taxon>
        <taxon>Magnetococcaceae</taxon>
        <taxon>Magnetococcus</taxon>
    </lineage>
</organism>
<feature type="modified residue" description="4-aspartylphosphate" evidence="4">
    <location>
        <position position="69"/>
    </location>
</feature>
<dbReference type="STRING" id="156889.Mmc1_0400"/>
<evidence type="ECO:0000256" key="2">
    <source>
        <dbReference type="ARBA" id="ARBA00022723"/>
    </source>
</evidence>
<dbReference type="InterPro" id="IPR050669">
    <property type="entry name" value="Hemerythrin"/>
</dbReference>
<dbReference type="InterPro" id="IPR011006">
    <property type="entry name" value="CheY-like_superfamily"/>
</dbReference>
<dbReference type="InterPro" id="IPR001789">
    <property type="entry name" value="Sig_transdc_resp-reg_receiver"/>
</dbReference>
<dbReference type="InterPro" id="IPR012827">
    <property type="entry name" value="Hemerythrin_metal-bd"/>
</dbReference>
<dbReference type="InterPro" id="IPR035938">
    <property type="entry name" value="Hemerythrin-like_sf"/>
</dbReference>
<dbReference type="HOGENOM" id="CLU_868190_0_0_5"/>
<dbReference type="CDD" id="cd00156">
    <property type="entry name" value="REC"/>
    <property type="match status" value="1"/>
</dbReference>
<keyword evidence="3" id="KW-0408">Iron</keyword>
<dbReference type="Gene3D" id="3.40.50.2300">
    <property type="match status" value="1"/>
</dbReference>
<reference evidence="7" key="1">
    <citation type="journal article" date="2009" name="Appl. Environ. Microbiol.">
        <title>Complete genome sequence of the chemolithoautotrophic marine magnetotactic coccus strain MC-1.</title>
        <authorList>
            <person name="Schubbe S."/>
            <person name="Williams T.J."/>
            <person name="Xie G."/>
            <person name="Kiss H.E."/>
            <person name="Brettin T.S."/>
            <person name="Martinez D."/>
            <person name="Ross C.A."/>
            <person name="Schuler D."/>
            <person name="Cox B.L."/>
            <person name="Nealson K.H."/>
            <person name="Bazylinski D.A."/>
        </authorList>
    </citation>
    <scope>NUCLEOTIDE SEQUENCE [LARGE SCALE GENOMIC DNA]</scope>
    <source>
        <strain evidence="7">ATCC BAA-1437 / JCM 17883 / MC-1</strain>
    </source>
</reference>
<gene>
    <name evidence="6" type="ordered locus">Mmc1_0400</name>
</gene>
<reference evidence="6 7" key="2">
    <citation type="journal article" date="2012" name="Int. J. Syst. Evol. Microbiol.">
        <title>Magnetococcus marinus gen. nov., sp. nov., a marine, magnetotactic bacterium that represents a novel lineage (Magnetococcaceae fam. nov.; Magnetococcales ord. nov.) at the base of the Alphaproteobacteria.</title>
        <authorList>
            <person name="Bazylinski D.A."/>
            <person name="Williams T.J."/>
            <person name="Lefevre C.T."/>
            <person name="Berg R.J."/>
            <person name="Zhang C.L."/>
            <person name="Bowser S.S."/>
            <person name="Dean A.J."/>
            <person name="Beveridge T.J."/>
        </authorList>
    </citation>
    <scope>NUCLEOTIDE SEQUENCE [LARGE SCALE GENOMIC DNA]</scope>
    <source>
        <strain evidence="7">ATCC BAA-1437 / JCM 17883 / MC-1</strain>
    </source>
</reference>
<feature type="domain" description="Response regulatory" evidence="5">
    <location>
        <begin position="19"/>
        <end position="132"/>
    </location>
</feature>
<accession>A0L4N3</accession>
<protein>
    <submittedName>
        <fullName evidence="6">Response regulator receiver protein</fullName>
    </submittedName>
</protein>
<keyword evidence="2" id="KW-0479">Metal-binding</keyword>
<dbReference type="GO" id="GO:0000160">
    <property type="term" value="P:phosphorelay signal transduction system"/>
    <property type="evidence" value="ECO:0007669"/>
    <property type="project" value="InterPro"/>
</dbReference>
<dbReference type="CDD" id="cd12107">
    <property type="entry name" value="Hemerythrin"/>
    <property type="match status" value="1"/>
</dbReference>
<dbReference type="OrthoDB" id="7305302at2"/>
<dbReference type="eggNOG" id="COG0784">
    <property type="taxonomic scope" value="Bacteria"/>
</dbReference>
<sequence length="320" mass="36019">MLLTKLAQELKPLIRPNVSVLYAEDHGETRLIVTEQLFKPLGIAVKACNDGFSAAQAFSTGHYDMLVTDFDMPNMTGSELLKHVRKSNANMPVLLLTSLATLEIVRSIKDNNLFVLPKQEFNRFLDDARGESADEKRLSAKQTLVKFLEASGAIKPSSMGGKNYAPPAKAKLVPSDEAKLKKIGAAGPCEFPLLGISLVDQQHRQLFQLMYALQAQIENRDNRVDLMIMALNNYANKHLADEEALLQRYAYPRLADHQKLHIKLREDLVQRAHAVKQAADDNEKFKRAEELRDFIQEWLVSHIGSEDRKHCDYLLSKGAV</sequence>
<dbReference type="EMBL" id="CP000471">
    <property type="protein sequence ID" value="ABK42926.1"/>
    <property type="molecule type" value="Genomic_DNA"/>
</dbReference>
<dbReference type="SMART" id="SM00448">
    <property type="entry name" value="REC"/>
    <property type="match status" value="1"/>
</dbReference>
<evidence type="ECO:0000313" key="7">
    <source>
        <dbReference type="Proteomes" id="UP000002586"/>
    </source>
</evidence>
<comment type="similarity">
    <text evidence="1">Belongs to the hemerythrin family.</text>
</comment>
<dbReference type="AlphaFoldDB" id="A0L4N3"/>
<dbReference type="KEGG" id="mgm:Mmc1_0400"/>
<dbReference type="Gene3D" id="1.20.120.50">
    <property type="entry name" value="Hemerythrin-like"/>
    <property type="match status" value="1"/>
</dbReference>
<dbReference type="Proteomes" id="UP000002586">
    <property type="component" value="Chromosome"/>
</dbReference>
<dbReference type="PANTHER" id="PTHR37164:SF1">
    <property type="entry name" value="BACTERIOHEMERYTHRIN"/>
    <property type="match status" value="1"/>
</dbReference>
<keyword evidence="4" id="KW-0597">Phosphoprotein</keyword>
<proteinExistence type="inferred from homology"/>
<dbReference type="SUPFAM" id="SSF47188">
    <property type="entry name" value="Hemerythrin-like"/>
    <property type="match status" value="1"/>
</dbReference>
<evidence type="ECO:0000313" key="6">
    <source>
        <dbReference type="EMBL" id="ABK42926.1"/>
    </source>
</evidence>
<dbReference type="Pfam" id="PF01814">
    <property type="entry name" value="Hemerythrin"/>
    <property type="match status" value="1"/>
</dbReference>
<dbReference type="SUPFAM" id="SSF52172">
    <property type="entry name" value="CheY-like"/>
    <property type="match status" value="1"/>
</dbReference>
<dbReference type="PANTHER" id="PTHR37164">
    <property type="entry name" value="BACTERIOHEMERYTHRIN"/>
    <property type="match status" value="1"/>
</dbReference>
<evidence type="ECO:0000259" key="5">
    <source>
        <dbReference type="PROSITE" id="PS50110"/>
    </source>
</evidence>
<evidence type="ECO:0000256" key="1">
    <source>
        <dbReference type="ARBA" id="ARBA00010587"/>
    </source>
</evidence>
<evidence type="ECO:0000256" key="3">
    <source>
        <dbReference type="ARBA" id="ARBA00023004"/>
    </source>
</evidence>
<name>A0L4N3_MAGMM</name>
<dbReference type="InterPro" id="IPR012312">
    <property type="entry name" value="Hemerythrin-like"/>
</dbReference>
<dbReference type="eggNOG" id="COG2703">
    <property type="taxonomic scope" value="Bacteria"/>
</dbReference>
<evidence type="ECO:0000256" key="4">
    <source>
        <dbReference type="PROSITE-ProRule" id="PRU00169"/>
    </source>
</evidence>
<dbReference type="NCBIfam" id="TIGR02481">
    <property type="entry name" value="hemeryth_dom"/>
    <property type="match status" value="1"/>
</dbReference>
<dbReference type="Pfam" id="PF00072">
    <property type="entry name" value="Response_reg"/>
    <property type="match status" value="1"/>
</dbReference>
<dbReference type="RefSeq" id="WP_011712096.1">
    <property type="nucleotide sequence ID" value="NC_008576.1"/>
</dbReference>
<dbReference type="PROSITE" id="PS50110">
    <property type="entry name" value="RESPONSE_REGULATORY"/>
    <property type="match status" value="1"/>
</dbReference>
<keyword evidence="7" id="KW-1185">Reference proteome</keyword>